<sequence>MFIVSLLAGIALLIFAFAGLKGKDTENVQNKIVKIGFVLLGIFLIYVGIIDIISIFTDPSGYFEQRR</sequence>
<proteinExistence type="predicted"/>
<evidence type="ECO:0000313" key="2">
    <source>
        <dbReference type="EMBL" id="RIW38464.1"/>
    </source>
</evidence>
<keyword evidence="3" id="KW-1185">Reference proteome</keyword>
<comment type="caution">
    <text evidence="2">The sequence shown here is derived from an EMBL/GenBank/DDBJ whole genome shotgun (WGS) entry which is preliminary data.</text>
</comment>
<dbReference type="RefSeq" id="WP_119545362.1">
    <property type="nucleotide sequence ID" value="NZ_QXIR01000002.1"/>
</dbReference>
<name>A0A3A1R9M1_9BACI</name>
<keyword evidence="1" id="KW-0812">Transmembrane</keyword>
<evidence type="ECO:0000256" key="1">
    <source>
        <dbReference type="SAM" id="Phobius"/>
    </source>
</evidence>
<protein>
    <submittedName>
        <fullName evidence="2">Uncharacterized protein</fullName>
    </submittedName>
</protein>
<organism evidence="2 3">
    <name type="scientific">Bacillus salacetis</name>
    <dbReference type="NCBI Taxonomy" id="2315464"/>
    <lineage>
        <taxon>Bacteria</taxon>
        <taxon>Bacillati</taxon>
        <taxon>Bacillota</taxon>
        <taxon>Bacilli</taxon>
        <taxon>Bacillales</taxon>
        <taxon>Bacillaceae</taxon>
        <taxon>Bacillus</taxon>
    </lineage>
</organism>
<keyword evidence="1" id="KW-0472">Membrane</keyword>
<feature type="transmembrane region" description="Helical" evidence="1">
    <location>
        <begin position="32"/>
        <end position="57"/>
    </location>
</feature>
<evidence type="ECO:0000313" key="3">
    <source>
        <dbReference type="Proteomes" id="UP000265801"/>
    </source>
</evidence>
<reference evidence="2 3" key="1">
    <citation type="submission" date="2018-09" db="EMBL/GenBank/DDBJ databases">
        <title>Bacillus saliacetes sp. nov., isolated from Thai shrimp paste (Ka-pi).</title>
        <authorList>
            <person name="Daroonpunt R."/>
            <person name="Tanasupawat S."/>
            <person name="Yiamsombut S."/>
        </authorList>
    </citation>
    <scope>NUCLEOTIDE SEQUENCE [LARGE SCALE GENOMIC DNA]</scope>
    <source>
        <strain evidence="2 3">SKP7-4</strain>
    </source>
</reference>
<dbReference type="Proteomes" id="UP000265801">
    <property type="component" value="Unassembled WGS sequence"/>
</dbReference>
<keyword evidence="1" id="KW-1133">Transmembrane helix</keyword>
<dbReference type="OrthoDB" id="9928207at2"/>
<dbReference type="AlphaFoldDB" id="A0A3A1R9M1"/>
<dbReference type="EMBL" id="QXIR01000002">
    <property type="protein sequence ID" value="RIW38464.1"/>
    <property type="molecule type" value="Genomic_DNA"/>
</dbReference>
<gene>
    <name evidence="2" type="ORF">D3H55_02705</name>
</gene>
<accession>A0A3A1R9M1</accession>